<accession>I0L9Y1</accession>
<evidence type="ECO:0000313" key="2">
    <source>
        <dbReference type="Proteomes" id="UP000003448"/>
    </source>
</evidence>
<dbReference type="EMBL" id="CAIE01000039">
    <property type="protein sequence ID" value="CCH20628.1"/>
    <property type="molecule type" value="Genomic_DNA"/>
</dbReference>
<gene>
    <name evidence="1" type="ORF">MILUP08_45512</name>
</gene>
<dbReference type="AlphaFoldDB" id="I0L9Y1"/>
<evidence type="ECO:0000313" key="1">
    <source>
        <dbReference type="EMBL" id="CCH20628.1"/>
    </source>
</evidence>
<dbReference type="STRING" id="1150864.MILUP08_45512"/>
<name>I0L9Y1_9ACTN</name>
<dbReference type="Proteomes" id="UP000003448">
    <property type="component" value="Unassembled WGS sequence"/>
</dbReference>
<comment type="caution">
    <text evidence="1">The sequence shown here is derived from an EMBL/GenBank/DDBJ whole genome shotgun (WGS) entry which is preliminary data.</text>
</comment>
<reference evidence="2" key="1">
    <citation type="journal article" date="2012" name="J. Bacteriol.">
        <title>Genome Sequence of Micromonospora lupini Lupac 08, Isolated from Root Nodules of Lupinus angustifolius.</title>
        <authorList>
            <person name="Alonso-Vega P."/>
            <person name="Normand P."/>
            <person name="Bacigalupe R."/>
            <person name="Pujic P."/>
            <person name="Lajus A."/>
            <person name="Vallenet D."/>
            <person name="Carro L."/>
            <person name="Coll P."/>
            <person name="Trujillo M.E."/>
        </authorList>
    </citation>
    <scope>NUCLEOTIDE SEQUENCE [LARGE SCALE GENOMIC DNA]</scope>
    <source>
        <strain evidence="2">Lupac 08</strain>
    </source>
</reference>
<proteinExistence type="predicted"/>
<sequence length="86" mass="9640">MEGPIETTPGRPLPQGPSRCMGCASWKPSQHDCGGDKILAVGLGWWCDCGEPECRDRQRGIWPTTPSLVERYQRRGKGRPKTKSWD</sequence>
<keyword evidence="2" id="KW-1185">Reference proteome</keyword>
<organism evidence="1 2">
    <name type="scientific">Micromonospora lupini str. Lupac 08</name>
    <dbReference type="NCBI Taxonomy" id="1150864"/>
    <lineage>
        <taxon>Bacteria</taxon>
        <taxon>Bacillati</taxon>
        <taxon>Actinomycetota</taxon>
        <taxon>Actinomycetes</taxon>
        <taxon>Micromonosporales</taxon>
        <taxon>Micromonosporaceae</taxon>
        <taxon>Micromonospora</taxon>
    </lineage>
</organism>
<protein>
    <submittedName>
        <fullName evidence="1">Uncharacterized protein</fullName>
    </submittedName>
</protein>